<comment type="caution">
    <text evidence="2">The sequence shown here is derived from an EMBL/GenBank/DDBJ whole genome shotgun (WGS) entry which is preliminary data.</text>
</comment>
<protein>
    <submittedName>
        <fullName evidence="2">Heme-binding domain-containing protein</fullName>
    </submittedName>
</protein>
<feature type="domain" description="Haem-binding" evidence="1">
    <location>
        <begin position="6"/>
        <end position="142"/>
    </location>
</feature>
<proteinExistence type="predicted"/>
<sequence length="144" mass="16612">MAVAALAMFVGIQFIQPVKNRSSQMDTANDISRLYPIPAGIQDILQRACYDCHSNTTRYPWYAHIQPAGWWMASHVKTGKEALNFSEYGRYSLKRRRNKLERMKEEILEDRMPLGSYTMIHTDARLTAEEKALLVNWMAEAGEK</sequence>
<evidence type="ECO:0000313" key="2">
    <source>
        <dbReference type="EMBL" id="MBS0030065.1"/>
    </source>
</evidence>
<name>A0ABS5J4B2_9BACT</name>
<accession>A0ABS5J4B2</accession>
<dbReference type="InterPro" id="IPR025992">
    <property type="entry name" value="Haem-bd"/>
</dbReference>
<dbReference type="SMART" id="SM01235">
    <property type="entry name" value="Haem_bd"/>
    <property type="match status" value="1"/>
</dbReference>
<evidence type="ECO:0000313" key="3">
    <source>
        <dbReference type="Proteomes" id="UP000676386"/>
    </source>
</evidence>
<reference evidence="2 3" key="1">
    <citation type="submission" date="2021-04" db="EMBL/GenBank/DDBJ databases">
        <title>Chitinophaga sp. nov., isolated from the rhizosphere soil.</title>
        <authorList>
            <person name="He S."/>
        </authorList>
    </citation>
    <scope>NUCLEOTIDE SEQUENCE [LARGE SCALE GENOMIC DNA]</scope>
    <source>
        <strain evidence="2 3">2R12</strain>
    </source>
</reference>
<dbReference type="Proteomes" id="UP000676386">
    <property type="component" value="Unassembled WGS sequence"/>
</dbReference>
<dbReference type="Pfam" id="PF14376">
    <property type="entry name" value="Haem_bd"/>
    <property type="match status" value="1"/>
</dbReference>
<gene>
    <name evidence="2" type="ORF">KE626_22255</name>
</gene>
<organism evidence="2 3">
    <name type="scientific">Chitinophaga hostae</name>
    <dbReference type="NCBI Taxonomy" id="2831022"/>
    <lineage>
        <taxon>Bacteria</taxon>
        <taxon>Pseudomonadati</taxon>
        <taxon>Bacteroidota</taxon>
        <taxon>Chitinophagia</taxon>
        <taxon>Chitinophagales</taxon>
        <taxon>Chitinophagaceae</taxon>
        <taxon>Chitinophaga</taxon>
    </lineage>
</organism>
<evidence type="ECO:0000259" key="1">
    <source>
        <dbReference type="SMART" id="SM01235"/>
    </source>
</evidence>
<dbReference type="EMBL" id="JAGTXB010000012">
    <property type="protein sequence ID" value="MBS0030065.1"/>
    <property type="molecule type" value="Genomic_DNA"/>
</dbReference>
<keyword evidence="3" id="KW-1185">Reference proteome</keyword>